<evidence type="ECO:0000256" key="4">
    <source>
        <dbReference type="ARBA" id="ARBA00022597"/>
    </source>
</evidence>
<dbReference type="GO" id="GO:0016020">
    <property type="term" value="C:membrane"/>
    <property type="evidence" value="ECO:0007669"/>
    <property type="project" value="InterPro"/>
</dbReference>
<feature type="domain" description="PTS EIIA type-4" evidence="8">
    <location>
        <begin position="3"/>
        <end position="126"/>
    </location>
</feature>
<gene>
    <name evidence="9" type="ORF">SAMN04490178_10880</name>
</gene>
<dbReference type="PANTHER" id="PTHR33799">
    <property type="entry name" value="PTS PERMEASE-RELATED-RELATED"/>
    <property type="match status" value="1"/>
</dbReference>
<evidence type="ECO:0000259" key="8">
    <source>
        <dbReference type="PROSITE" id="PS51096"/>
    </source>
</evidence>
<organism evidence="9 10">
    <name type="scientific">Propionispora vibrioides</name>
    <dbReference type="NCBI Taxonomy" id="112903"/>
    <lineage>
        <taxon>Bacteria</taxon>
        <taxon>Bacillati</taxon>
        <taxon>Bacillota</taxon>
        <taxon>Negativicutes</taxon>
        <taxon>Selenomonadales</taxon>
        <taxon>Sporomusaceae</taxon>
        <taxon>Propionispora</taxon>
    </lineage>
</organism>
<keyword evidence="7" id="KW-0418">Kinase</keyword>
<dbReference type="PROSITE" id="PS51096">
    <property type="entry name" value="PTS_EIIA_TYPE_4"/>
    <property type="match status" value="1"/>
</dbReference>
<keyword evidence="4" id="KW-0762">Sugar transport</keyword>
<reference evidence="9 10" key="1">
    <citation type="submission" date="2016-10" db="EMBL/GenBank/DDBJ databases">
        <authorList>
            <person name="de Groot N.N."/>
        </authorList>
    </citation>
    <scope>NUCLEOTIDE SEQUENCE [LARGE SCALE GENOMIC DNA]</scope>
    <source>
        <strain evidence="9 10">DSM 13305</strain>
    </source>
</reference>
<dbReference type="EMBL" id="FODY01000008">
    <property type="protein sequence ID" value="SEO99568.1"/>
    <property type="molecule type" value="Genomic_DNA"/>
</dbReference>
<dbReference type="AlphaFoldDB" id="A0A1H8UAA3"/>
<proteinExistence type="predicted"/>
<accession>A0A1H8UAA3</accession>
<evidence type="ECO:0000313" key="9">
    <source>
        <dbReference type="EMBL" id="SEO99568.1"/>
    </source>
</evidence>
<dbReference type="OrthoDB" id="9799827at2"/>
<evidence type="ECO:0000256" key="5">
    <source>
        <dbReference type="ARBA" id="ARBA00022679"/>
    </source>
</evidence>
<dbReference type="InterPro" id="IPR004701">
    <property type="entry name" value="PTS_EIIA_man-typ"/>
</dbReference>
<keyword evidence="5" id="KW-0808">Transferase</keyword>
<evidence type="ECO:0000256" key="7">
    <source>
        <dbReference type="ARBA" id="ARBA00022777"/>
    </source>
</evidence>
<dbReference type="CDD" id="cd00006">
    <property type="entry name" value="PTS_IIA_man"/>
    <property type="match status" value="1"/>
</dbReference>
<keyword evidence="2" id="KW-0813">Transport</keyword>
<dbReference type="Pfam" id="PF03610">
    <property type="entry name" value="EIIA-man"/>
    <property type="match status" value="1"/>
</dbReference>
<dbReference type="SUPFAM" id="SSF53062">
    <property type="entry name" value="PTS system fructose IIA component-like"/>
    <property type="match status" value="1"/>
</dbReference>
<dbReference type="STRING" id="112903.SAMN04490178_10880"/>
<dbReference type="PANTHER" id="PTHR33799:SF1">
    <property type="entry name" value="PTS SYSTEM MANNOSE-SPECIFIC EIIAB COMPONENT-RELATED"/>
    <property type="match status" value="1"/>
</dbReference>
<comment type="subcellular location">
    <subcellularLocation>
        <location evidence="1">Cytoplasm</location>
    </subcellularLocation>
</comment>
<dbReference type="InterPro" id="IPR033887">
    <property type="entry name" value="PTS_IIA_man"/>
</dbReference>
<dbReference type="GO" id="GO:0009401">
    <property type="term" value="P:phosphoenolpyruvate-dependent sugar phosphotransferase system"/>
    <property type="evidence" value="ECO:0007669"/>
    <property type="project" value="UniProtKB-KW"/>
</dbReference>
<evidence type="ECO:0000256" key="1">
    <source>
        <dbReference type="ARBA" id="ARBA00004496"/>
    </source>
</evidence>
<name>A0A1H8UAA3_9FIRM</name>
<dbReference type="Proteomes" id="UP000198847">
    <property type="component" value="Unassembled WGS sequence"/>
</dbReference>
<evidence type="ECO:0000256" key="2">
    <source>
        <dbReference type="ARBA" id="ARBA00022448"/>
    </source>
</evidence>
<protein>
    <submittedName>
        <fullName evidence="9">PTS system, mannose-specific IIA component</fullName>
    </submittedName>
</protein>
<keyword evidence="6" id="KW-0598">Phosphotransferase system</keyword>
<dbReference type="RefSeq" id="WP_091745773.1">
    <property type="nucleotide sequence ID" value="NZ_FODY01000008.1"/>
</dbReference>
<evidence type="ECO:0000256" key="3">
    <source>
        <dbReference type="ARBA" id="ARBA00022490"/>
    </source>
</evidence>
<evidence type="ECO:0000256" key="6">
    <source>
        <dbReference type="ARBA" id="ARBA00022683"/>
    </source>
</evidence>
<dbReference type="Gene3D" id="3.40.50.510">
    <property type="entry name" value="Phosphotransferase system, mannose-type IIA component"/>
    <property type="match status" value="1"/>
</dbReference>
<dbReference type="GO" id="GO:0005737">
    <property type="term" value="C:cytoplasm"/>
    <property type="evidence" value="ECO:0007669"/>
    <property type="project" value="UniProtKB-SubCell"/>
</dbReference>
<keyword evidence="10" id="KW-1185">Reference proteome</keyword>
<dbReference type="InterPro" id="IPR036662">
    <property type="entry name" value="PTS_EIIA_man-typ_sf"/>
</dbReference>
<dbReference type="InterPro" id="IPR051471">
    <property type="entry name" value="Bacterial_PTS_sugar_comp"/>
</dbReference>
<keyword evidence="3" id="KW-0963">Cytoplasm</keyword>
<dbReference type="GO" id="GO:0016301">
    <property type="term" value="F:kinase activity"/>
    <property type="evidence" value="ECO:0007669"/>
    <property type="project" value="UniProtKB-KW"/>
</dbReference>
<sequence length="130" mass="14140">MKQTVVLVITHGKFGIELLKSVEMIIGQQENAFALGLCLGNDVDELRKEAEQIVKSAKEAGKEVVIFVDLLGGSPSNVGLYMAKMYDVKVITGVNILMLIELFTSRDTKEPAELLDAVTNSGIDGIKQFP</sequence>
<evidence type="ECO:0000313" key="10">
    <source>
        <dbReference type="Proteomes" id="UP000198847"/>
    </source>
</evidence>